<accession>U2NJU8</accession>
<reference evidence="2 3" key="1">
    <citation type="submission" date="2013-08" db="EMBL/GenBank/DDBJ databases">
        <authorList>
            <person name="Durkin A.S."/>
            <person name="Haft D.R."/>
            <person name="McCorrison J."/>
            <person name="Torralba M."/>
            <person name="Gillis M."/>
            <person name="Haft D.H."/>
            <person name="Methe B."/>
            <person name="Sutton G."/>
            <person name="Nelson K.E."/>
        </authorList>
    </citation>
    <scope>NUCLEOTIDE SEQUENCE [LARGE SCALE GENOMIC DNA]</scope>
    <source>
        <strain evidence="2 3">F0067</strain>
    </source>
</reference>
<evidence type="ECO:0000313" key="2">
    <source>
        <dbReference type="EMBL" id="ERK38380.1"/>
    </source>
</evidence>
<gene>
    <name evidence="2" type="ORF">HMPREF9135_0922</name>
</gene>
<evidence type="ECO:0000313" key="3">
    <source>
        <dbReference type="Proteomes" id="UP000016648"/>
    </source>
</evidence>
<sequence length="110" mass="12149">MTYENEIIKILVEAGDKGLSVKKIAQHVYNAVNSLFCSVSYTDIYSSVSQYLKSNAKSKTSVIVHGKGRGVYKINVEIDAGQQLMIIFGKHDTDEPSTPKESTTTELSLF</sequence>
<dbReference type="Proteomes" id="UP000016648">
    <property type="component" value="Unassembled WGS sequence"/>
</dbReference>
<dbReference type="EMBL" id="AWEY01000039">
    <property type="protein sequence ID" value="ERK38380.1"/>
    <property type="molecule type" value="Genomic_DNA"/>
</dbReference>
<comment type="caution">
    <text evidence="2">The sequence shown here is derived from an EMBL/GenBank/DDBJ whole genome shotgun (WGS) entry which is preliminary data.</text>
</comment>
<dbReference type="RefSeq" id="WP_021590642.1">
    <property type="nucleotide sequence ID" value="NZ_AWEY01000039.1"/>
</dbReference>
<protein>
    <submittedName>
        <fullName evidence="2">Uncharacterized protein</fullName>
    </submittedName>
</protein>
<keyword evidence="3" id="KW-1185">Reference proteome</keyword>
<dbReference type="AlphaFoldDB" id="U2NJU8"/>
<dbReference type="PATRIC" id="fig|1115809.3.peg.2361"/>
<organism evidence="2 3">
    <name type="scientific">Segatella baroniae F0067</name>
    <dbReference type="NCBI Taxonomy" id="1115809"/>
    <lineage>
        <taxon>Bacteria</taxon>
        <taxon>Pseudomonadati</taxon>
        <taxon>Bacteroidota</taxon>
        <taxon>Bacteroidia</taxon>
        <taxon>Bacteroidales</taxon>
        <taxon>Prevotellaceae</taxon>
        <taxon>Segatella</taxon>
    </lineage>
</organism>
<proteinExistence type="predicted"/>
<name>U2NJU8_9BACT</name>
<evidence type="ECO:0000256" key="1">
    <source>
        <dbReference type="SAM" id="MobiDB-lite"/>
    </source>
</evidence>
<feature type="compositionally biased region" description="Low complexity" evidence="1">
    <location>
        <begin position="99"/>
        <end position="110"/>
    </location>
</feature>
<feature type="region of interest" description="Disordered" evidence="1">
    <location>
        <begin position="91"/>
        <end position="110"/>
    </location>
</feature>